<dbReference type="Gene3D" id="2.130.10.10">
    <property type="entry name" value="YVTN repeat-like/Quinoprotein amine dehydrogenase"/>
    <property type="match status" value="1"/>
</dbReference>
<gene>
    <name evidence="2" type="ORF">niasHT_006171</name>
</gene>
<dbReference type="PANTHER" id="PTHR14593:SF5">
    <property type="entry name" value="WD REPEAT-CONTAINING PROTEIN 11"/>
    <property type="match status" value="1"/>
</dbReference>
<dbReference type="InterPro" id="IPR039694">
    <property type="entry name" value="WDR11"/>
</dbReference>
<dbReference type="InterPro" id="IPR036322">
    <property type="entry name" value="WD40_repeat_dom_sf"/>
</dbReference>
<name>A0ABD2M2B9_9BILA</name>
<dbReference type="SUPFAM" id="SSF50978">
    <property type="entry name" value="WD40 repeat-like"/>
    <property type="match status" value="1"/>
</dbReference>
<dbReference type="PANTHER" id="PTHR14593">
    <property type="entry name" value="WD REPEAT-CONTAINING PROTEIN 11"/>
    <property type="match status" value="1"/>
</dbReference>
<keyword evidence="3" id="KW-1185">Reference proteome</keyword>
<organism evidence="2 3">
    <name type="scientific">Heterodera trifolii</name>
    <dbReference type="NCBI Taxonomy" id="157864"/>
    <lineage>
        <taxon>Eukaryota</taxon>
        <taxon>Metazoa</taxon>
        <taxon>Ecdysozoa</taxon>
        <taxon>Nematoda</taxon>
        <taxon>Chromadorea</taxon>
        <taxon>Rhabditida</taxon>
        <taxon>Tylenchina</taxon>
        <taxon>Tylenchomorpha</taxon>
        <taxon>Tylenchoidea</taxon>
        <taxon>Heteroderidae</taxon>
        <taxon>Heteroderinae</taxon>
        <taxon>Heterodera</taxon>
    </lineage>
</organism>
<reference evidence="2 3" key="1">
    <citation type="submission" date="2024-10" db="EMBL/GenBank/DDBJ databases">
        <authorList>
            <person name="Kim D."/>
        </authorList>
    </citation>
    <scope>NUCLEOTIDE SEQUENCE [LARGE SCALE GENOMIC DNA]</scope>
    <source>
        <strain evidence="2">BH-2024</strain>
    </source>
</reference>
<comment type="caution">
    <text evidence="2">The sequence shown here is derived from an EMBL/GenBank/DDBJ whole genome shotgun (WGS) entry which is preliminary data.</text>
</comment>
<sequence length="214" mass="24763">MPRSTLTGSLHPSNRGAFAWSENGIIAFGCHSVLAFFDVRRLEVFQTVDLHSTSINLICWKPSSNELLLRCASSDIGGNIVVLEGRQCAMFRNSNTPVSDLQWLCWPDVSRDFLVSLHSNNLLIVWDVGKRERLWEHRFGTSVFKLSIVAHRTKVLSIYKHLFRRFCAEFELSDPDYLSQRIRDEFRENKELSNKQADHKLKKLEQIVKMKLVI</sequence>
<dbReference type="Pfam" id="PF05347">
    <property type="entry name" value="Complex1_LYR"/>
    <property type="match status" value="1"/>
</dbReference>
<dbReference type="AlphaFoldDB" id="A0ABD2M2B9"/>
<accession>A0ABD2M2B9</accession>
<protein>
    <recommendedName>
        <fullName evidence="1">Complex 1 LYR protein domain-containing protein</fullName>
    </recommendedName>
</protein>
<dbReference type="InterPro" id="IPR015943">
    <property type="entry name" value="WD40/YVTN_repeat-like_dom_sf"/>
</dbReference>
<dbReference type="EMBL" id="JBICBT010000180">
    <property type="protein sequence ID" value="KAL3121665.1"/>
    <property type="molecule type" value="Genomic_DNA"/>
</dbReference>
<evidence type="ECO:0000313" key="3">
    <source>
        <dbReference type="Proteomes" id="UP001620626"/>
    </source>
</evidence>
<evidence type="ECO:0000259" key="1">
    <source>
        <dbReference type="Pfam" id="PF05347"/>
    </source>
</evidence>
<dbReference type="Proteomes" id="UP001620626">
    <property type="component" value="Unassembled WGS sequence"/>
</dbReference>
<evidence type="ECO:0000313" key="2">
    <source>
        <dbReference type="EMBL" id="KAL3121665.1"/>
    </source>
</evidence>
<proteinExistence type="predicted"/>
<feature type="domain" description="Complex 1 LYR protein" evidence="1">
    <location>
        <begin position="154"/>
        <end position="203"/>
    </location>
</feature>
<dbReference type="InterPro" id="IPR008011">
    <property type="entry name" value="Complex1_LYR_dom"/>
</dbReference>